<evidence type="ECO:0000313" key="5">
    <source>
        <dbReference type="EMBL" id="SDP90368.1"/>
    </source>
</evidence>
<evidence type="ECO:0000259" key="3">
    <source>
        <dbReference type="SMART" id="SM00903"/>
    </source>
</evidence>
<dbReference type="PANTHER" id="PTHR30466">
    <property type="entry name" value="FLAVIN REDUCTASE"/>
    <property type="match status" value="1"/>
</dbReference>
<dbReference type="GO" id="GO:0010181">
    <property type="term" value="F:FMN binding"/>
    <property type="evidence" value="ECO:0007669"/>
    <property type="project" value="InterPro"/>
</dbReference>
<sequence>MQTLEKQMDTRALRNAYGKYATGVTVVTTLDDRGAPAGLTVSSFNSVSLEPALVLWSLRKESYTARAFQAADGFAINVLAHEQQLLSDRFATPTADKFSQVPYAISENQLPLIDGAIAQFECIKRNEFDGGDHWIFIGEVISFTLNEGNPLIFHAGKYATAV</sequence>
<proteinExistence type="inferred from homology"/>
<dbReference type="Gene3D" id="2.30.110.10">
    <property type="entry name" value="Electron Transport, Fmn-binding Protein, Chain A"/>
    <property type="match status" value="1"/>
</dbReference>
<dbReference type="PANTHER" id="PTHR30466:SF11">
    <property type="entry name" value="FLAVIN-DEPENDENT MONOOXYGENASE, REDUCTASE SUBUNIT HSAB"/>
    <property type="match status" value="1"/>
</dbReference>
<name>A0A1H0WID3_9PSED</name>
<dbReference type="Pfam" id="PF01613">
    <property type="entry name" value="Flavin_Reduct"/>
    <property type="match status" value="1"/>
</dbReference>
<dbReference type="GeneID" id="88824581"/>
<dbReference type="InterPro" id="IPR012349">
    <property type="entry name" value="Split_barrel_FMN-bd"/>
</dbReference>
<dbReference type="EMBL" id="LT629708">
    <property type="protein sequence ID" value="SDP90368.1"/>
    <property type="molecule type" value="Genomic_DNA"/>
</dbReference>
<evidence type="ECO:0000256" key="1">
    <source>
        <dbReference type="ARBA" id="ARBA00008898"/>
    </source>
</evidence>
<dbReference type="SUPFAM" id="SSF50475">
    <property type="entry name" value="FMN-binding split barrel"/>
    <property type="match status" value="1"/>
</dbReference>
<dbReference type="RefSeq" id="WP_028619721.1">
    <property type="nucleotide sequence ID" value="NZ_CP089519.1"/>
</dbReference>
<reference evidence="5 7" key="2">
    <citation type="submission" date="2016-10" db="EMBL/GenBank/DDBJ databases">
        <authorList>
            <person name="Varghese N."/>
            <person name="Submissions S."/>
        </authorList>
    </citation>
    <scope>NUCLEOTIDE SEQUENCE [LARGE SCALE GENOMIC DNA]</scope>
    <source>
        <strain evidence="5 7">BS2774</strain>
    </source>
</reference>
<protein>
    <submittedName>
        <fullName evidence="5">NADH-FMN oxidoreductase RutF, flavin reductase (DIM6/NTAB) family</fullName>
    </submittedName>
</protein>
<reference evidence="4 6" key="1">
    <citation type="submission" date="2016-08" db="EMBL/GenBank/DDBJ databases">
        <title>Draft genome sequence of the type strain of Pseudomonas extremorientalis LMG 19695T isolated from drinking water reservoir.</title>
        <authorList>
            <person name="Tambong J.T."/>
        </authorList>
    </citation>
    <scope>NUCLEOTIDE SEQUENCE [LARGE SCALE GENOMIC DNA]</scope>
    <source>
        <strain evidence="4 6">LMG 19695</strain>
    </source>
</reference>
<dbReference type="GO" id="GO:0042602">
    <property type="term" value="F:riboflavin reductase (NADPH) activity"/>
    <property type="evidence" value="ECO:0007669"/>
    <property type="project" value="TreeGrafter"/>
</dbReference>
<keyword evidence="2" id="KW-0560">Oxidoreductase</keyword>
<evidence type="ECO:0000313" key="6">
    <source>
        <dbReference type="Proteomes" id="UP000181686"/>
    </source>
</evidence>
<evidence type="ECO:0000256" key="2">
    <source>
        <dbReference type="ARBA" id="ARBA00023002"/>
    </source>
</evidence>
<dbReference type="SMART" id="SM00903">
    <property type="entry name" value="Flavin_Reduct"/>
    <property type="match status" value="1"/>
</dbReference>
<gene>
    <name evidence="4" type="ORF">BFN10_07320</name>
    <name evidence="5" type="ORF">SAMN04490184_5741</name>
</gene>
<keyword evidence="7" id="KW-1185">Reference proteome</keyword>
<comment type="similarity">
    <text evidence="1">Belongs to the non-flavoprotein flavin reductase family.</text>
</comment>
<dbReference type="Proteomes" id="UP000181686">
    <property type="component" value="Unassembled WGS sequence"/>
</dbReference>
<evidence type="ECO:0000313" key="4">
    <source>
        <dbReference type="EMBL" id="OIN11077.1"/>
    </source>
</evidence>
<dbReference type="InterPro" id="IPR002563">
    <property type="entry name" value="Flavin_Rdtase-like_dom"/>
</dbReference>
<organism evidence="4 6">
    <name type="scientific">Pseudomonas extremorientalis</name>
    <dbReference type="NCBI Taxonomy" id="169669"/>
    <lineage>
        <taxon>Bacteria</taxon>
        <taxon>Pseudomonadati</taxon>
        <taxon>Pseudomonadota</taxon>
        <taxon>Gammaproteobacteria</taxon>
        <taxon>Pseudomonadales</taxon>
        <taxon>Pseudomonadaceae</taxon>
        <taxon>Pseudomonas</taxon>
    </lineage>
</organism>
<dbReference type="AlphaFoldDB" id="A0A1H0WID3"/>
<accession>A0A1H0WID3</accession>
<feature type="domain" description="Flavin reductase like" evidence="3">
    <location>
        <begin position="17"/>
        <end position="160"/>
    </location>
</feature>
<dbReference type="InterPro" id="IPR050268">
    <property type="entry name" value="NADH-dep_flavin_reductase"/>
</dbReference>
<dbReference type="EMBL" id="MDGK01000016">
    <property type="protein sequence ID" value="OIN11077.1"/>
    <property type="molecule type" value="Genomic_DNA"/>
</dbReference>
<evidence type="ECO:0000313" key="7">
    <source>
        <dbReference type="Proteomes" id="UP000182654"/>
    </source>
</evidence>
<dbReference type="Proteomes" id="UP000182654">
    <property type="component" value="Chromosome I"/>
</dbReference>